<dbReference type="EMBL" id="SNZH01000012">
    <property type="protein sequence ID" value="TDR40691.1"/>
    <property type="molecule type" value="Genomic_DNA"/>
</dbReference>
<dbReference type="Gene3D" id="1.10.260.40">
    <property type="entry name" value="lambda repressor-like DNA-binding domains"/>
    <property type="match status" value="1"/>
</dbReference>
<keyword evidence="2" id="KW-1185">Reference proteome</keyword>
<organism evidence="1 2">
    <name type="scientific">Tahibacter aquaticus</name>
    <dbReference type="NCBI Taxonomy" id="520092"/>
    <lineage>
        <taxon>Bacteria</taxon>
        <taxon>Pseudomonadati</taxon>
        <taxon>Pseudomonadota</taxon>
        <taxon>Gammaproteobacteria</taxon>
        <taxon>Lysobacterales</taxon>
        <taxon>Rhodanobacteraceae</taxon>
        <taxon>Tahibacter</taxon>
    </lineage>
</organism>
<evidence type="ECO:0008006" key="3">
    <source>
        <dbReference type="Google" id="ProtNLM"/>
    </source>
</evidence>
<accession>A0A4R6YRE3</accession>
<sequence length="130" mass="15074">MDLAGFIAQMRQKNQQSYRDIERLSGGLDHAYVWRLEKGDKGMPSAATIDKLSLALRLNTRQMQVFQLLTRTPIENSLCRLMLAREDLPWEDFEPVATMSFRDNCPCTEEGWLRLVEMVRSLQRRETAPA</sequence>
<gene>
    <name evidence="1" type="ORF">DFR29_1125</name>
</gene>
<comment type="caution">
    <text evidence="1">The sequence shown here is derived from an EMBL/GenBank/DDBJ whole genome shotgun (WGS) entry which is preliminary data.</text>
</comment>
<dbReference type="InterPro" id="IPR010982">
    <property type="entry name" value="Lambda_DNA-bd_dom_sf"/>
</dbReference>
<dbReference type="Proteomes" id="UP000295293">
    <property type="component" value="Unassembled WGS sequence"/>
</dbReference>
<dbReference type="OrthoDB" id="5958095at2"/>
<evidence type="ECO:0000313" key="1">
    <source>
        <dbReference type="EMBL" id="TDR40691.1"/>
    </source>
</evidence>
<evidence type="ECO:0000313" key="2">
    <source>
        <dbReference type="Proteomes" id="UP000295293"/>
    </source>
</evidence>
<name>A0A4R6YRE3_9GAMM</name>
<dbReference type="AlphaFoldDB" id="A0A4R6YRE3"/>
<proteinExistence type="predicted"/>
<protein>
    <recommendedName>
        <fullName evidence="3">Helix-turn-helix protein</fullName>
    </recommendedName>
</protein>
<reference evidence="1 2" key="1">
    <citation type="submission" date="2019-03" db="EMBL/GenBank/DDBJ databases">
        <title>Genomic Encyclopedia of Type Strains, Phase IV (KMG-IV): sequencing the most valuable type-strain genomes for metagenomic binning, comparative biology and taxonomic classification.</title>
        <authorList>
            <person name="Goeker M."/>
        </authorList>
    </citation>
    <scope>NUCLEOTIDE SEQUENCE [LARGE SCALE GENOMIC DNA]</scope>
    <source>
        <strain evidence="1 2">DSM 21667</strain>
    </source>
</reference>
<dbReference type="GO" id="GO:0003677">
    <property type="term" value="F:DNA binding"/>
    <property type="evidence" value="ECO:0007669"/>
    <property type="project" value="InterPro"/>
</dbReference>